<feature type="domain" description="Peptidase M16 C-terminal" evidence="6">
    <location>
        <begin position="201"/>
        <end position="375"/>
    </location>
</feature>
<dbReference type="PANTHER" id="PTHR11851">
    <property type="entry name" value="METALLOPROTEASE"/>
    <property type="match status" value="1"/>
</dbReference>
<dbReference type="GO" id="GO:0046872">
    <property type="term" value="F:metal ion binding"/>
    <property type="evidence" value="ECO:0007669"/>
    <property type="project" value="InterPro"/>
</dbReference>
<dbReference type="Pfam" id="PF00675">
    <property type="entry name" value="Peptidase_M16"/>
    <property type="match status" value="1"/>
</dbReference>
<dbReference type="GO" id="GO:0005739">
    <property type="term" value="C:mitochondrion"/>
    <property type="evidence" value="ECO:0007669"/>
    <property type="project" value="UniProtKB-SubCell"/>
</dbReference>
<keyword evidence="2" id="KW-0809">Transit peptide</keyword>
<dbReference type="Pfam" id="PF05193">
    <property type="entry name" value="Peptidase_M16_C"/>
    <property type="match status" value="1"/>
</dbReference>
<reference evidence="7" key="1">
    <citation type="submission" date="2019-06" db="EMBL/GenBank/DDBJ databases">
        <authorList>
            <consortium name="Wellcome Sanger Institute Data Sharing"/>
        </authorList>
    </citation>
    <scope>NUCLEOTIDE SEQUENCE [LARGE SCALE GENOMIC DNA]</scope>
</reference>
<gene>
    <name evidence="7" type="primary">LOC115424526</name>
</gene>
<keyword evidence="8" id="KW-1185">Reference proteome</keyword>
<dbReference type="GO" id="GO:0016020">
    <property type="term" value="C:membrane"/>
    <property type="evidence" value="ECO:0007669"/>
    <property type="project" value="UniProtKB-ARBA"/>
</dbReference>
<organism evidence="7 8">
    <name type="scientific">Sphaeramia orbicularis</name>
    <name type="common">orbiculate cardinalfish</name>
    <dbReference type="NCBI Taxonomy" id="375764"/>
    <lineage>
        <taxon>Eukaryota</taxon>
        <taxon>Metazoa</taxon>
        <taxon>Chordata</taxon>
        <taxon>Craniata</taxon>
        <taxon>Vertebrata</taxon>
        <taxon>Euteleostomi</taxon>
        <taxon>Actinopterygii</taxon>
        <taxon>Neopterygii</taxon>
        <taxon>Teleostei</taxon>
        <taxon>Neoteleostei</taxon>
        <taxon>Acanthomorphata</taxon>
        <taxon>Gobiaria</taxon>
        <taxon>Kurtiformes</taxon>
        <taxon>Apogonoidei</taxon>
        <taxon>Apogonidae</taxon>
        <taxon>Apogoninae</taxon>
        <taxon>Sphaeramia</taxon>
    </lineage>
</organism>
<reference evidence="7" key="2">
    <citation type="submission" date="2025-08" db="UniProtKB">
        <authorList>
            <consortium name="Ensembl"/>
        </authorList>
    </citation>
    <scope>IDENTIFICATION</scope>
</reference>
<evidence type="ECO:0000313" key="8">
    <source>
        <dbReference type="Proteomes" id="UP000472271"/>
    </source>
</evidence>
<feature type="region of interest" description="Disordered" evidence="4">
    <location>
        <begin position="15"/>
        <end position="37"/>
    </location>
</feature>
<dbReference type="AlphaFoldDB" id="A0A673C252"/>
<dbReference type="InterPro" id="IPR011765">
    <property type="entry name" value="Pept_M16_N"/>
</dbReference>
<accession>A0A673C252</accession>
<proteinExistence type="predicted"/>
<evidence type="ECO:0000256" key="1">
    <source>
        <dbReference type="ARBA" id="ARBA00004173"/>
    </source>
</evidence>
<evidence type="ECO:0000313" key="7">
    <source>
        <dbReference type="Ensembl" id="ENSSORP00005048075.1"/>
    </source>
</evidence>
<reference evidence="7" key="3">
    <citation type="submission" date="2025-09" db="UniProtKB">
        <authorList>
            <consortium name="Ensembl"/>
        </authorList>
    </citation>
    <scope>IDENTIFICATION</scope>
</reference>
<dbReference type="Proteomes" id="UP000472271">
    <property type="component" value="Chromosome 8"/>
</dbReference>
<protein>
    <submittedName>
        <fullName evidence="7">Cytochrome b-c1 complex subunit 2, mitochondrial-like</fullName>
    </submittedName>
</protein>
<feature type="domain" description="Peptidase M16 N-terminal" evidence="5">
    <location>
        <begin position="50"/>
        <end position="195"/>
    </location>
</feature>
<evidence type="ECO:0000256" key="2">
    <source>
        <dbReference type="ARBA" id="ARBA00022946"/>
    </source>
</evidence>
<dbReference type="SUPFAM" id="SSF63411">
    <property type="entry name" value="LuxS/MPP-like metallohydrolase"/>
    <property type="match status" value="2"/>
</dbReference>
<keyword evidence="3" id="KW-0496">Mitochondrion</keyword>
<dbReference type="InterPro" id="IPR007863">
    <property type="entry name" value="Peptidase_M16_C"/>
</dbReference>
<dbReference type="FunFam" id="3.30.830.10:FF:000021">
    <property type="entry name" value="Cytochrome b-c1 complex subunit 2"/>
    <property type="match status" value="1"/>
</dbReference>
<sequence>CSVSRGKRCYAAARRSEPLTEPLSGRKPSPAAPLPPQNVQVSKLPNGLVIASLESYSPLASVSLFVRAGSRYETVENSGVAHVLRLAANLTTKGASAFKICRGVEALGGSLSVTSSRETMVYSADCLRDNLDSLLEYLVNVTTAQEFRPWEVAELTSRVNIDKTLAQQCPQIGVIERLHEAAYKNALSNSLYCPDYMVGRVSPQQLQSFVDENFTTGRMALVGLGVKHSTLRQVGEGLLSARSGPGAPVAKAIYRGGRSFNDNLVHSLIVSEGGVAGSAEANAFSVLQRVLGAGPHVKRGSNITSKLSQGIAKATTQPFDVTAFNASYSDSGLFGVYTISQADAAGEVIKAAISQLRGVAEGNASDADITRAKNQVKAEYLMSIESSEGLIEEIGAQALTTATYQVPETVLQAIDAVTHDDVIKAANKFVNGKKTMAASGLLINTPFVDEL</sequence>
<evidence type="ECO:0000259" key="5">
    <source>
        <dbReference type="Pfam" id="PF00675"/>
    </source>
</evidence>
<evidence type="ECO:0000259" key="6">
    <source>
        <dbReference type="Pfam" id="PF05193"/>
    </source>
</evidence>
<dbReference type="PANTHER" id="PTHR11851:SF226">
    <property type="entry name" value="CYTOCHROME B-C1 COMPLEX SUBUNIT 2, MITOCHONDRIAL"/>
    <property type="match status" value="1"/>
</dbReference>
<evidence type="ECO:0000256" key="4">
    <source>
        <dbReference type="SAM" id="MobiDB-lite"/>
    </source>
</evidence>
<name>A0A673C252_9TELE</name>
<dbReference type="Gene3D" id="3.30.830.10">
    <property type="entry name" value="Metalloenzyme, LuxS/M16 peptidase-like"/>
    <property type="match status" value="2"/>
</dbReference>
<dbReference type="InterPro" id="IPR011249">
    <property type="entry name" value="Metalloenz_LuxS/M16"/>
</dbReference>
<dbReference type="FunFam" id="3.30.830.10:FF:000039">
    <property type="entry name" value="Ubiquinol-cytochrome c reductase core subunit 2"/>
    <property type="match status" value="1"/>
</dbReference>
<dbReference type="Ensembl" id="ENSSORT00005049263.1">
    <property type="protein sequence ID" value="ENSSORP00005048075.1"/>
    <property type="gene ID" value="ENSSORG00005020619.1"/>
</dbReference>
<comment type="subcellular location">
    <subcellularLocation>
        <location evidence="1">Mitochondrion</location>
    </subcellularLocation>
</comment>
<evidence type="ECO:0000256" key="3">
    <source>
        <dbReference type="ARBA" id="ARBA00023128"/>
    </source>
</evidence>
<dbReference type="InterPro" id="IPR050361">
    <property type="entry name" value="MPP/UQCRC_Complex"/>
</dbReference>